<evidence type="ECO:0000313" key="4">
    <source>
        <dbReference type="Proteomes" id="UP000076744"/>
    </source>
</evidence>
<dbReference type="Pfam" id="PF24803">
    <property type="entry name" value="DUF7704"/>
    <property type="match status" value="1"/>
</dbReference>
<organism evidence="3 4">
    <name type="scientific">Cordyceps fumosorosea (strain ARSEF 2679)</name>
    <name type="common">Isaria fumosorosea</name>
    <dbReference type="NCBI Taxonomy" id="1081104"/>
    <lineage>
        <taxon>Eukaryota</taxon>
        <taxon>Fungi</taxon>
        <taxon>Dikarya</taxon>
        <taxon>Ascomycota</taxon>
        <taxon>Pezizomycotina</taxon>
        <taxon>Sordariomycetes</taxon>
        <taxon>Hypocreomycetidae</taxon>
        <taxon>Hypocreales</taxon>
        <taxon>Cordycipitaceae</taxon>
        <taxon>Cordyceps</taxon>
    </lineage>
</organism>
<dbReference type="RefSeq" id="XP_018701756.1">
    <property type="nucleotide sequence ID" value="XM_018851160.1"/>
</dbReference>
<sequence>MAPSTPPPQQIGLALPLLYRFFFLFLEPASALAGAYFCHARPARYLTLLDAPSAAATIYATGRHPAQHPRLARLARRPRRAVLGAALLGDLARLHALRALGPRIYYDVAAWNAAAWGNVGWIYVGAMLRVCFLAGVGMGAKVPAKKRQ</sequence>
<keyword evidence="1" id="KW-0812">Transmembrane</keyword>
<keyword evidence="4" id="KW-1185">Reference proteome</keyword>
<proteinExistence type="predicted"/>
<dbReference type="InterPro" id="IPR056121">
    <property type="entry name" value="DUF7704"/>
</dbReference>
<evidence type="ECO:0000259" key="2">
    <source>
        <dbReference type="Pfam" id="PF24803"/>
    </source>
</evidence>
<dbReference type="OrthoDB" id="5313995at2759"/>
<feature type="transmembrane region" description="Helical" evidence="1">
    <location>
        <begin position="120"/>
        <end position="140"/>
    </location>
</feature>
<reference evidence="3 4" key="1">
    <citation type="journal article" date="2016" name="Genome Biol. Evol.">
        <title>Divergent and convergent evolution of fungal pathogenicity.</title>
        <authorList>
            <person name="Shang Y."/>
            <person name="Xiao G."/>
            <person name="Zheng P."/>
            <person name="Cen K."/>
            <person name="Zhan S."/>
            <person name="Wang C."/>
        </authorList>
    </citation>
    <scope>NUCLEOTIDE SEQUENCE [LARGE SCALE GENOMIC DNA]</scope>
    <source>
        <strain evidence="3 4">ARSEF 2679</strain>
    </source>
</reference>
<accession>A0A167PBM3</accession>
<comment type="caution">
    <text evidence="3">The sequence shown here is derived from an EMBL/GenBank/DDBJ whole genome shotgun (WGS) entry which is preliminary data.</text>
</comment>
<protein>
    <recommendedName>
        <fullName evidence="2">DUF7704 domain-containing protein</fullName>
    </recommendedName>
</protein>
<keyword evidence="1" id="KW-1133">Transmembrane helix</keyword>
<dbReference type="PANTHER" id="PTHR37019">
    <property type="entry name" value="CHROMOSOME 1, WHOLE GENOME SHOTGUN SEQUENCE"/>
    <property type="match status" value="1"/>
</dbReference>
<dbReference type="Proteomes" id="UP000076744">
    <property type="component" value="Unassembled WGS sequence"/>
</dbReference>
<evidence type="ECO:0000313" key="3">
    <source>
        <dbReference type="EMBL" id="OAA56489.1"/>
    </source>
</evidence>
<name>A0A167PBM3_CORFA</name>
<feature type="domain" description="DUF7704" evidence="2">
    <location>
        <begin position="80"/>
        <end position="136"/>
    </location>
</feature>
<dbReference type="PANTHER" id="PTHR37019:SF1">
    <property type="entry name" value="EXPERA DOMAIN-CONTAINING PROTEIN"/>
    <property type="match status" value="1"/>
</dbReference>
<evidence type="ECO:0000256" key="1">
    <source>
        <dbReference type="SAM" id="Phobius"/>
    </source>
</evidence>
<feature type="transmembrane region" description="Helical" evidence="1">
    <location>
        <begin position="17"/>
        <end position="38"/>
    </location>
</feature>
<dbReference type="AlphaFoldDB" id="A0A167PBM3"/>
<dbReference type="EMBL" id="AZHB01000022">
    <property type="protein sequence ID" value="OAA56489.1"/>
    <property type="molecule type" value="Genomic_DNA"/>
</dbReference>
<keyword evidence="1" id="KW-0472">Membrane</keyword>
<gene>
    <name evidence="3" type="ORF">ISF_07557</name>
</gene>
<dbReference type="GeneID" id="30023849"/>